<gene>
    <name evidence="11" type="primary">katnal1</name>
    <name evidence="8" type="synonym">KATNA1</name>
</gene>
<evidence type="ECO:0000259" key="10">
    <source>
        <dbReference type="SMART" id="SM00382"/>
    </source>
</evidence>
<keyword evidence="8" id="KW-0498">Mitosis</keyword>
<evidence type="ECO:0000256" key="9">
    <source>
        <dbReference type="SAM" id="MobiDB-lite"/>
    </source>
</evidence>
<dbReference type="Pfam" id="PF17862">
    <property type="entry name" value="AAA_lid_3"/>
    <property type="match status" value="1"/>
</dbReference>
<feature type="binding site" evidence="8">
    <location>
        <begin position="220"/>
        <end position="227"/>
    </location>
    <ligand>
        <name>ATP</name>
        <dbReference type="ChEBI" id="CHEBI:30616"/>
    </ligand>
</feature>
<dbReference type="InterPro" id="IPR048611">
    <property type="entry name" value="KATNA1_MIT"/>
</dbReference>
<sequence>MNLAEICDNAKKGREYALLGNYDSSIVYYQGVIQQIHKHCQSLRDPALKVKWQQVRQELTEEYEQVKGIMGTLESFKSEKPVDILAPQPDERPEDPAVWPPPIPAEHRNPVAVKRPNSAVKQQRKDSPGLQHRGAGPGGRGQASAKPDRPGFRDARGTKAKDDKVRLQLTTGDVEQKKFDGTGYDSDLVDSLERDIVSLNMEFSDCLTTACLFQGVLMVGPPGTGKTMLAKAVATECGTTFFNVSSSTLTSKYRGESEKLVRLLFEMARFYAPTTIFIDEIDSICGRRGTSDEHEASRRVKSELLVQMDGVGGALENDDPSKMVMVLAATNFPWDIDEALRRRLEKRIYIPLPTAVGRVELLKINLREVEVADDVDLDLIAEKIEGYSGADITNVCRDASMMAMRRRIQGLSPEEIRALSKDELQMPVTMEDFTLTLKKISKSVSAADLEKYEAWMAEFGSV</sequence>
<keyword evidence="8" id="KW-0132">Cell division</keyword>
<keyword evidence="6 8" id="KW-0206">Cytoskeleton</keyword>
<dbReference type="CDD" id="cd21748">
    <property type="entry name" value="Kp60-NTD"/>
    <property type="match status" value="1"/>
</dbReference>
<keyword evidence="12" id="KW-1185">Reference proteome</keyword>
<organism evidence="11 12">
    <name type="scientific">Lates calcarifer</name>
    <name type="common">Barramundi</name>
    <name type="synonym">Holocentrus calcarifer</name>
    <dbReference type="NCBI Taxonomy" id="8187"/>
    <lineage>
        <taxon>Eukaryota</taxon>
        <taxon>Metazoa</taxon>
        <taxon>Chordata</taxon>
        <taxon>Craniata</taxon>
        <taxon>Vertebrata</taxon>
        <taxon>Euteleostomi</taxon>
        <taxon>Actinopterygii</taxon>
        <taxon>Neopterygii</taxon>
        <taxon>Teleostei</taxon>
        <taxon>Neoteleostei</taxon>
        <taxon>Acanthomorphata</taxon>
        <taxon>Carangaria</taxon>
        <taxon>Carangaria incertae sedis</taxon>
        <taxon>Centropomidae</taxon>
        <taxon>Lates</taxon>
    </lineage>
</organism>
<dbReference type="InterPro" id="IPR003960">
    <property type="entry name" value="ATPase_AAA_CS"/>
</dbReference>
<dbReference type="GO" id="GO:0000922">
    <property type="term" value="C:spindle pole"/>
    <property type="evidence" value="ECO:0007669"/>
    <property type="project" value="UniProtKB-SubCell"/>
</dbReference>
<comment type="function">
    <text evidence="8">Catalytic subunit of a complex which severs microtubules in an ATP-dependent manner. Microtubule severing may promote rapid reorganization of cellular microtubule arrays and the release of microtubules from the centrosome following nucleation.</text>
</comment>
<accession>A0A4W6DB16</accession>
<feature type="region of interest" description="Disordered" evidence="9">
    <location>
        <begin position="84"/>
        <end position="163"/>
    </location>
</feature>
<dbReference type="InterPro" id="IPR050304">
    <property type="entry name" value="MT-severing_AAA_ATPase"/>
</dbReference>
<comment type="similarity">
    <text evidence="8">Belongs to the AAA ATPase family. Katanin p60 subunit A1 subfamily.</text>
</comment>
<dbReference type="AlphaFoldDB" id="A0A4W6DB16"/>
<dbReference type="GO" id="GO:0051301">
    <property type="term" value="P:cell division"/>
    <property type="evidence" value="ECO:0007669"/>
    <property type="project" value="UniProtKB-KW"/>
</dbReference>
<comment type="activity regulation">
    <text evidence="8">ATPase activity is stimulated by microtubules, which promote homooligomerization. ATP-dependent microtubule severing is stimulated by interaction with KATNB1.</text>
</comment>
<dbReference type="FunFam" id="1.20.58.80:FF:000003">
    <property type="entry name" value="Katanin p60 ATPase-containing subunit A1"/>
    <property type="match status" value="1"/>
</dbReference>
<dbReference type="Gene3D" id="1.20.58.80">
    <property type="entry name" value="Phosphotransferase system, lactose/cellobiose-type IIA subunit"/>
    <property type="match status" value="1"/>
</dbReference>
<dbReference type="InterPro" id="IPR041569">
    <property type="entry name" value="AAA_lid_3"/>
</dbReference>
<dbReference type="SMART" id="SM00382">
    <property type="entry name" value="AAA"/>
    <property type="match status" value="1"/>
</dbReference>
<dbReference type="GO" id="GO:0005813">
    <property type="term" value="C:centrosome"/>
    <property type="evidence" value="ECO:0007669"/>
    <property type="project" value="UniProtKB-SubCell"/>
</dbReference>
<keyword evidence="3 8" id="KW-0493">Microtubule</keyword>
<dbReference type="GO" id="GO:0005874">
    <property type="term" value="C:microtubule"/>
    <property type="evidence" value="ECO:0007669"/>
    <property type="project" value="UniProtKB-KW"/>
</dbReference>
<feature type="compositionally biased region" description="Basic and acidic residues" evidence="9">
    <location>
        <begin position="146"/>
        <end position="163"/>
    </location>
</feature>
<dbReference type="Pfam" id="PF09336">
    <property type="entry name" value="Vps4_C"/>
    <property type="match status" value="1"/>
</dbReference>
<dbReference type="GO" id="GO:0005524">
    <property type="term" value="F:ATP binding"/>
    <property type="evidence" value="ECO:0007669"/>
    <property type="project" value="UniProtKB-KW"/>
</dbReference>
<dbReference type="PANTHER" id="PTHR23074">
    <property type="entry name" value="AAA DOMAIN-CONTAINING"/>
    <property type="match status" value="1"/>
</dbReference>
<dbReference type="InterPro" id="IPR003959">
    <property type="entry name" value="ATPase_AAA_core"/>
</dbReference>
<reference evidence="11" key="3">
    <citation type="submission" date="2025-09" db="UniProtKB">
        <authorList>
            <consortium name="Ensembl"/>
        </authorList>
    </citation>
    <scope>IDENTIFICATION</scope>
</reference>
<dbReference type="Pfam" id="PF00004">
    <property type="entry name" value="AAA"/>
    <property type="match status" value="1"/>
</dbReference>
<dbReference type="InterPro" id="IPR003593">
    <property type="entry name" value="AAA+_ATPase"/>
</dbReference>
<keyword evidence="4 8" id="KW-0547">Nucleotide-binding</keyword>
<dbReference type="GeneTree" id="ENSGT00940000156630"/>
<comment type="subcellular location">
    <subcellularLocation>
        <location evidence="1 8">Cytoplasm</location>
        <location evidence="1 8">Cytoskeleton</location>
        <location evidence="1 8">Spindle</location>
    </subcellularLocation>
    <subcellularLocation>
        <location evidence="8">Cytoplasm</location>
    </subcellularLocation>
    <subcellularLocation>
        <location evidence="8">Cytoplasm</location>
        <location evidence="8">Cytoskeleton</location>
        <location evidence="8">Microtubule organizing center</location>
        <location evidence="8">Centrosome</location>
    </subcellularLocation>
    <subcellularLocation>
        <location evidence="8">Cytoplasm</location>
        <location evidence="8">Cytoskeleton</location>
        <location evidence="8">Spindle pole</location>
    </subcellularLocation>
    <text evidence="8">Predominantly cytoplasmic. Also localized to the interphase centrosome and the mitotic spindle poles. Enhanced recruitment to the mitotic spindle poles requires microtubules and interaction with KATNB1.</text>
</comment>
<comment type="catalytic activity">
    <reaction evidence="8">
        <text>n ATP + n H2O + a microtubule = n ADP + n phosphate + (n+1) alpha/beta tubulin heterodimers.</text>
        <dbReference type="EC" id="5.6.1.1"/>
    </reaction>
</comment>
<dbReference type="FunFam" id="3.40.50.300:FF:000159">
    <property type="entry name" value="Katanin p60 ATPase-containing subunit A1"/>
    <property type="match status" value="1"/>
</dbReference>
<dbReference type="FunFam" id="1.10.8.60:FF:000025">
    <property type="entry name" value="Katanin p60 ATPase-containing subunit A1"/>
    <property type="match status" value="1"/>
</dbReference>
<evidence type="ECO:0000256" key="4">
    <source>
        <dbReference type="ARBA" id="ARBA00022741"/>
    </source>
</evidence>
<reference evidence="11" key="2">
    <citation type="submission" date="2025-08" db="UniProtKB">
        <authorList>
            <consortium name="Ensembl"/>
        </authorList>
    </citation>
    <scope>IDENTIFICATION</scope>
</reference>
<dbReference type="InterPro" id="IPR015415">
    <property type="entry name" value="Spast_Vps4_C"/>
</dbReference>
<feature type="domain" description="AAA+ ATPase" evidence="10">
    <location>
        <begin position="212"/>
        <end position="354"/>
    </location>
</feature>
<dbReference type="EC" id="5.6.1.1" evidence="8"/>
<evidence type="ECO:0000256" key="8">
    <source>
        <dbReference type="HAMAP-Rule" id="MF_03023"/>
    </source>
</evidence>
<reference evidence="12" key="1">
    <citation type="submission" date="2015-09" db="EMBL/GenBank/DDBJ databases">
        <authorList>
            <person name="Sai Rama Sridatta P."/>
        </authorList>
    </citation>
    <scope>NUCLEOTIDE SEQUENCE [LARGE SCALE GENOMIC DNA]</scope>
</reference>
<dbReference type="SUPFAM" id="SSF52540">
    <property type="entry name" value="P-loop containing nucleoside triphosphate hydrolases"/>
    <property type="match status" value="1"/>
</dbReference>
<proteinExistence type="inferred from homology"/>
<comment type="subunit">
    <text evidence="8">Can homooligomerize into hexameric rings, which may be promoted by interaction with microtubules. Interacts with KATNB1, which may serve as a targeting subunit.</text>
</comment>
<evidence type="ECO:0000256" key="1">
    <source>
        <dbReference type="ARBA" id="ARBA00004186"/>
    </source>
</evidence>
<name>A0A4W6DB16_LATCA</name>
<dbReference type="GO" id="GO:0051013">
    <property type="term" value="P:microtubule severing"/>
    <property type="evidence" value="ECO:0007669"/>
    <property type="project" value="UniProtKB-UniRule"/>
</dbReference>
<dbReference type="Proteomes" id="UP000314980">
    <property type="component" value="Unassembled WGS sequence"/>
</dbReference>
<dbReference type="GO" id="GO:0016887">
    <property type="term" value="F:ATP hydrolysis activity"/>
    <property type="evidence" value="ECO:0007669"/>
    <property type="project" value="InterPro"/>
</dbReference>
<dbReference type="Gene3D" id="3.40.50.300">
    <property type="entry name" value="P-loop containing nucleotide triphosphate hydrolases"/>
    <property type="match status" value="1"/>
</dbReference>
<dbReference type="HAMAP" id="MF_03023">
    <property type="entry name" value="Katanin_p60_A1"/>
    <property type="match status" value="1"/>
</dbReference>
<dbReference type="Pfam" id="PF21126">
    <property type="entry name" value="KATNA1_MIT"/>
    <property type="match status" value="1"/>
</dbReference>
<dbReference type="GO" id="GO:0005737">
    <property type="term" value="C:cytoplasm"/>
    <property type="evidence" value="ECO:0007669"/>
    <property type="project" value="UniProtKB-SubCell"/>
</dbReference>
<dbReference type="PANTHER" id="PTHR23074:SF65">
    <property type="entry name" value="KATANIN P60 ATPASE-CONTAINING SUBUNIT A-LIKE 1"/>
    <property type="match status" value="1"/>
</dbReference>
<keyword evidence="7 8" id="KW-0413">Isomerase</keyword>
<dbReference type="GO" id="GO:0008568">
    <property type="term" value="F:microtubule severing ATPase activity"/>
    <property type="evidence" value="ECO:0007669"/>
    <property type="project" value="UniProtKB-EC"/>
</dbReference>
<dbReference type="PROSITE" id="PS00674">
    <property type="entry name" value="AAA"/>
    <property type="match status" value="1"/>
</dbReference>
<evidence type="ECO:0000256" key="7">
    <source>
        <dbReference type="ARBA" id="ARBA00023235"/>
    </source>
</evidence>
<dbReference type="Gene3D" id="1.10.8.60">
    <property type="match status" value="1"/>
</dbReference>
<keyword evidence="8" id="KW-0131">Cell cycle</keyword>
<evidence type="ECO:0000256" key="6">
    <source>
        <dbReference type="ARBA" id="ARBA00023212"/>
    </source>
</evidence>
<keyword evidence="2 8" id="KW-0963">Cytoplasm</keyword>
<protein>
    <recommendedName>
        <fullName evidence="8">Katanin p60 ATPase-containing subunit A1</fullName>
        <shortName evidence="8">Katanin p60 subunit A1</shortName>
        <ecNumber evidence="8">5.6.1.1</ecNumber>
    </recommendedName>
    <alternativeName>
        <fullName evidence="8">p60 katanin</fullName>
    </alternativeName>
</protein>
<dbReference type="InterPro" id="IPR027417">
    <property type="entry name" value="P-loop_NTPase"/>
</dbReference>
<evidence type="ECO:0000313" key="11">
    <source>
        <dbReference type="Ensembl" id="ENSLCAP00010021921.1"/>
    </source>
</evidence>
<dbReference type="InterPro" id="IPR028596">
    <property type="entry name" value="KATNA1"/>
</dbReference>
<keyword evidence="5 8" id="KW-0067">ATP-binding</keyword>
<dbReference type="Ensembl" id="ENSLCAT00010022393.1">
    <property type="protein sequence ID" value="ENSLCAP00010021921.1"/>
    <property type="gene ID" value="ENSLCAG00010010316.1"/>
</dbReference>
<evidence type="ECO:0000256" key="3">
    <source>
        <dbReference type="ARBA" id="ARBA00022701"/>
    </source>
</evidence>
<evidence type="ECO:0000256" key="2">
    <source>
        <dbReference type="ARBA" id="ARBA00022490"/>
    </source>
</evidence>
<evidence type="ECO:0000313" key="12">
    <source>
        <dbReference type="Proteomes" id="UP000314980"/>
    </source>
</evidence>
<evidence type="ECO:0000256" key="5">
    <source>
        <dbReference type="ARBA" id="ARBA00022840"/>
    </source>
</evidence>
<dbReference type="GO" id="GO:0008017">
    <property type="term" value="F:microtubule binding"/>
    <property type="evidence" value="ECO:0007669"/>
    <property type="project" value="UniProtKB-UniRule"/>
</dbReference>